<dbReference type="Proteomes" id="UP001232536">
    <property type="component" value="Unassembled WGS sequence"/>
</dbReference>
<protein>
    <submittedName>
        <fullName evidence="1">DUF664 domain-containing protein</fullName>
    </submittedName>
</protein>
<proteinExistence type="predicted"/>
<dbReference type="Pfam" id="PF04978">
    <property type="entry name" value="MST"/>
    <property type="match status" value="1"/>
</dbReference>
<dbReference type="RefSeq" id="WP_304602174.1">
    <property type="nucleotide sequence ID" value="NZ_JAUQYP010000002.1"/>
</dbReference>
<evidence type="ECO:0000313" key="2">
    <source>
        <dbReference type="Proteomes" id="UP001232536"/>
    </source>
</evidence>
<sequence>MDVAGLLADGYSRIAGSVHRVLQDVDDDLLSVEPEPGSNTIAWLVWHLTRVQDDHLADAFGRGQVWTSDGWVERFGLPLPAEDTGYGHGPGEVAAVRVGADLLVGYHDAVHARSAALLDTVDADALDRVVDTRWDPPVTLGVRLVSVLADDLQHIGQAAYLRGLLERRTGGQERGADD</sequence>
<gene>
    <name evidence="1" type="ORF">Q6348_14855</name>
</gene>
<keyword evidence="2" id="KW-1185">Reference proteome</keyword>
<evidence type="ECO:0000313" key="1">
    <source>
        <dbReference type="EMBL" id="MDO8108475.1"/>
    </source>
</evidence>
<comment type="caution">
    <text evidence="1">The sequence shown here is derived from an EMBL/GenBank/DDBJ whole genome shotgun (WGS) entry which is preliminary data.</text>
</comment>
<name>A0ABT9DCY4_9CELL</name>
<dbReference type="InterPro" id="IPR034660">
    <property type="entry name" value="DinB/YfiT-like"/>
</dbReference>
<dbReference type="SUPFAM" id="SSF109854">
    <property type="entry name" value="DinB/YfiT-like putative metalloenzymes"/>
    <property type="match status" value="1"/>
</dbReference>
<dbReference type="NCBIfam" id="NF047843">
    <property type="entry name" value="MST_Rv0443"/>
    <property type="match status" value="1"/>
</dbReference>
<reference evidence="1 2" key="1">
    <citation type="submission" date="2023-07" db="EMBL/GenBank/DDBJ databases">
        <title>Description of novel actinomycetes strains, isolated from tidal flat sediment.</title>
        <authorList>
            <person name="Lu C."/>
        </authorList>
    </citation>
    <scope>NUCLEOTIDE SEQUENCE [LARGE SCALE GENOMIC DNA]</scope>
    <source>
        <strain evidence="1 2">SYSU T00b441</strain>
    </source>
</reference>
<dbReference type="Gene3D" id="1.20.120.450">
    <property type="entry name" value="dinb family like domain"/>
    <property type="match status" value="1"/>
</dbReference>
<accession>A0ABT9DCY4</accession>
<dbReference type="EMBL" id="JAUQYP010000002">
    <property type="protein sequence ID" value="MDO8108475.1"/>
    <property type="molecule type" value="Genomic_DNA"/>
</dbReference>
<dbReference type="InterPro" id="IPR007061">
    <property type="entry name" value="MST-like"/>
</dbReference>
<organism evidence="1 2">
    <name type="scientific">Actinotalea lenta</name>
    <dbReference type="NCBI Taxonomy" id="3064654"/>
    <lineage>
        <taxon>Bacteria</taxon>
        <taxon>Bacillati</taxon>
        <taxon>Actinomycetota</taxon>
        <taxon>Actinomycetes</taxon>
        <taxon>Micrococcales</taxon>
        <taxon>Cellulomonadaceae</taxon>
        <taxon>Actinotalea</taxon>
    </lineage>
</organism>